<dbReference type="InterPro" id="IPR002798">
    <property type="entry name" value="SpoIIM-like"/>
</dbReference>
<evidence type="ECO:0000313" key="3">
    <source>
        <dbReference type="Proteomes" id="UP000762703"/>
    </source>
</evidence>
<feature type="transmembrane region" description="Helical" evidence="1">
    <location>
        <begin position="163"/>
        <end position="184"/>
    </location>
</feature>
<comment type="caution">
    <text evidence="2">The sequence shown here is derived from an EMBL/GenBank/DDBJ whole genome shotgun (WGS) entry which is preliminary data.</text>
</comment>
<evidence type="ECO:0000256" key="1">
    <source>
        <dbReference type="SAM" id="Phobius"/>
    </source>
</evidence>
<reference evidence="2" key="1">
    <citation type="submission" date="2019-04" db="EMBL/GenBank/DDBJ databases">
        <title>Evolution of Biomass-Degrading Anaerobic Consortia Revealed by Metagenomics.</title>
        <authorList>
            <person name="Peng X."/>
        </authorList>
    </citation>
    <scope>NUCLEOTIDE SEQUENCE</scope>
    <source>
        <strain evidence="2">SIG12</strain>
    </source>
</reference>
<evidence type="ECO:0000313" key="2">
    <source>
        <dbReference type="EMBL" id="MBE6504270.1"/>
    </source>
</evidence>
<dbReference type="EMBL" id="SUTE01000002">
    <property type="protein sequence ID" value="MBE6504270.1"/>
    <property type="molecule type" value="Genomic_DNA"/>
</dbReference>
<keyword evidence="1" id="KW-0472">Membrane</keyword>
<dbReference type="Pfam" id="PF01944">
    <property type="entry name" value="SpoIIM"/>
    <property type="match status" value="1"/>
</dbReference>
<feature type="transmembrane region" description="Helical" evidence="1">
    <location>
        <begin position="105"/>
        <end position="127"/>
    </location>
</feature>
<keyword evidence="1" id="KW-0812">Transmembrane</keyword>
<feature type="transmembrane region" description="Helical" evidence="1">
    <location>
        <begin position="139"/>
        <end position="157"/>
    </location>
</feature>
<organism evidence="2 3">
    <name type="scientific">Methanobrevibacter millerae</name>
    <dbReference type="NCBI Taxonomy" id="230361"/>
    <lineage>
        <taxon>Archaea</taxon>
        <taxon>Methanobacteriati</taxon>
        <taxon>Methanobacteriota</taxon>
        <taxon>Methanomada group</taxon>
        <taxon>Methanobacteria</taxon>
        <taxon>Methanobacteriales</taxon>
        <taxon>Methanobacteriaceae</taxon>
        <taxon>Methanobrevibacter</taxon>
    </lineage>
</organism>
<gene>
    <name evidence="2" type="ORF">E7Z73_00800</name>
</gene>
<dbReference type="AlphaFoldDB" id="A0A8T3VHV7"/>
<sequence>MKKNNQIMPLITNNYISKNNIPLTMNFITTFKDLLVESLKEHKNLIIILYALLIITFIIAWIYVSGTTGEIMQNMQNAQTTTPTTTDTLGTNTLDLFINNAGGGIITYLASIFFGIFAVAAILYNGFNLGALGPVLSPYMAHGGLQYIIYLIPHGIFELTGTVIQSTAGIVLFQFVWRFLKNIIRGDNGTRLSVNESFEKNKKVLIQSLVLLIFATILMLIAAPIEAYFSVPFSKWILGA</sequence>
<keyword evidence="1" id="KW-1133">Transmembrane helix</keyword>
<proteinExistence type="predicted"/>
<accession>A0A8T3VHV7</accession>
<feature type="transmembrane region" description="Helical" evidence="1">
    <location>
        <begin position="204"/>
        <end position="225"/>
    </location>
</feature>
<dbReference type="PANTHER" id="PTHR35337:SF1">
    <property type="entry name" value="SLR1478 PROTEIN"/>
    <property type="match status" value="1"/>
</dbReference>
<dbReference type="Proteomes" id="UP000762703">
    <property type="component" value="Unassembled WGS sequence"/>
</dbReference>
<dbReference type="PANTHER" id="PTHR35337">
    <property type="entry name" value="SLR1478 PROTEIN"/>
    <property type="match status" value="1"/>
</dbReference>
<feature type="transmembrane region" description="Helical" evidence="1">
    <location>
        <begin position="45"/>
        <end position="64"/>
    </location>
</feature>
<protein>
    <submittedName>
        <fullName evidence="2">Stage II sporulation protein M</fullName>
    </submittedName>
</protein>
<name>A0A8T3VHV7_9EURY</name>